<dbReference type="GO" id="GO:0009063">
    <property type="term" value="P:amino acid catabolic process"/>
    <property type="evidence" value="ECO:0007669"/>
    <property type="project" value="InterPro"/>
</dbReference>
<dbReference type="InterPro" id="IPR010196">
    <property type="entry name" value="OSB_synthase_MenC1"/>
</dbReference>
<feature type="binding site" evidence="5">
    <location>
        <position position="190"/>
    </location>
    <ligand>
        <name>Mg(2+)</name>
        <dbReference type="ChEBI" id="CHEBI:18420"/>
    </ligand>
</feature>
<dbReference type="Pfam" id="PF13378">
    <property type="entry name" value="MR_MLE_C"/>
    <property type="match status" value="1"/>
</dbReference>
<dbReference type="GO" id="GO:0009234">
    <property type="term" value="P:menaquinone biosynthetic process"/>
    <property type="evidence" value="ECO:0007669"/>
    <property type="project" value="UniProtKB-UniRule"/>
</dbReference>
<dbReference type="GO" id="GO:0043748">
    <property type="term" value="F:O-succinylbenzoate synthase activity"/>
    <property type="evidence" value="ECO:0007669"/>
    <property type="project" value="UniProtKB-EC"/>
</dbReference>
<dbReference type="GO" id="GO:0000287">
    <property type="term" value="F:magnesium ion binding"/>
    <property type="evidence" value="ECO:0007669"/>
    <property type="project" value="UniProtKB-UniRule"/>
</dbReference>
<dbReference type="SFLD" id="SFLDF00009">
    <property type="entry name" value="o-succinylbenzoate_synthase"/>
    <property type="match status" value="1"/>
</dbReference>
<feature type="active site" description="Proton acceptor" evidence="5">
    <location>
        <position position="265"/>
    </location>
</feature>
<dbReference type="PANTHER" id="PTHR48073">
    <property type="entry name" value="O-SUCCINYLBENZOATE SYNTHASE-RELATED"/>
    <property type="match status" value="1"/>
</dbReference>
<dbReference type="SUPFAM" id="SSF54826">
    <property type="entry name" value="Enolase N-terminal domain-like"/>
    <property type="match status" value="1"/>
</dbReference>
<dbReference type="Pfam" id="PF02746">
    <property type="entry name" value="MR_MLE_N"/>
    <property type="match status" value="1"/>
</dbReference>
<dbReference type="SFLD" id="SFLDS00001">
    <property type="entry name" value="Enolase"/>
    <property type="match status" value="1"/>
</dbReference>
<name>A0AA42BB34_9BACT</name>
<protein>
    <recommendedName>
        <fullName evidence="5 6">o-succinylbenzoate synthase</fullName>
        <shortName evidence="5">OSB synthase</shortName>
        <shortName evidence="5">OSBS</shortName>
        <ecNumber evidence="5 6">4.2.1.113</ecNumber>
    </recommendedName>
    <alternativeName>
        <fullName evidence="5">4-(2'-carboxyphenyl)-4-oxybutyric acid synthase</fullName>
    </alternativeName>
    <alternativeName>
        <fullName evidence="5">o-succinylbenzoic acid synthase</fullName>
    </alternativeName>
</protein>
<dbReference type="Proteomes" id="UP001165306">
    <property type="component" value="Unassembled WGS sequence"/>
</dbReference>
<reference evidence="8" key="1">
    <citation type="submission" date="2022-06" db="EMBL/GenBank/DDBJ databases">
        <title>CFH 74404 Thermomicrobiaceae sp.</title>
        <authorList>
            <person name="Ming H."/>
            <person name="Li W.-J."/>
            <person name="Zhao Z."/>
        </authorList>
    </citation>
    <scope>NUCLEOTIDE SEQUENCE</scope>
    <source>
        <strain evidence="8">CFH 74404</strain>
    </source>
</reference>
<dbReference type="HAMAP" id="MF_00470">
    <property type="entry name" value="MenC_1"/>
    <property type="match status" value="1"/>
</dbReference>
<evidence type="ECO:0000256" key="4">
    <source>
        <dbReference type="ARBA" id="ARBA00023239"/>
    </source>
</evidence>
<dbReference type="InterPro" id="IPR036849">
    <property type="entry name" value="Enolase-like_C_sf"/>
</dbReference>
<dbReference type="SMART" id="SM00922">
    <property type="entry name" value="MR_MLE"/>
    <property type="match status" value="1"/>
</dbReference>
<feature type="binding site" evidence="5">
    <location>
        <position position="216"/>
    </location>
    <ligand>
        <name>Mg(2+)</name>
        <dbReference type="ChEBI" id="CHEBI:18420"/>
    </ligand>
</feature>
<keyword evidence="5" id="KW-0474">Menaquinone biosynthesis</keyword>
<evidence type="ECO:0000256" key="3">
    <source>
        <dbReference type="ARBA" id="ARBA00023235"/>
    </source>
</evidence>
<dbReference type="EC" id="4.2.1.113" evidence="5 6"/>
<dbReference type="NCBIfam" id="TIGR01927">
    <property type="entry name" value="menC_gam_Gplu"/>
    <property type="match status" value="1"/>
</dbReference>
<dbReference type="SUPFAM" id="SSF51604">
    <property type="entry name" value="Enolase C-terminal domain-like"/>
    <property type="match status" value="1"/>
</dbReference>
<dbReference type="PROSITE" id="PS00909">
    <property type="entry name" value="MR_MLE_2"/>
    <property type="match status" value="1"/>
</dbReference>
<evidence type="ECO:0000256" key="5">
    <source>
        <dbReference type="HAMAP-Rule" id="MF_00470"/>
    </source>
</evidence>
<dbReference type="InterPro" id="IPR013342">
    <property type="entry name" value="Mandelate_racemase_C"/>
</dbReference>
<dbReference type="InterPro" id="IPR029017">
    <property type="entry name" value="Enolase-like_N"/>
</dbReference>
<evidence type="ECO:0000256" key="2">
    <source>
        <dbReference type="ARBA" id="ARBA00022842"/>
    </source>
</evidence>
<keyword evidence="4 5" id="KW-0456">Lyase</keyword>
<comment type="cofactor">
    <cofactor evidence="5">
        <name>a divalent metal cation</name>
        <dbReference type="ChEBI" id="CHEBI:60240"/>
    </cofactor>
</comment>
<organism evidence="8 9">
    <name type="scientific">Thermalbibacter longus</name>
    <dbReference type="NCBI Taxonomy" id="2951981"/>
    <lineage>
        <taxon>Bacteria</taxon>
        <taxon>Pseudomonadati</taxon>
        <taxon>Thermomicrobiota</taxon>
        <taxon>Thermomicrobia</taxon>
        <taxon>Thermomicrobiales</taxon>
        <taxon>Thermomicrobiaceae</taxon>
        <taxon>Thermalbibacter</taxon>
    </lineage>
</organism>
<dbReference type="Gene3D" id="3.20.20.120">
    <property type="entry name" value="Enolase-like C-terminal domain"/>
    <property type="match status" value="1"/>
</dbReference>
<keyword evidence="3" id="KW-0413">Isomerase</keyword>
<feature type="binding site" evidence="5">
    <location>
        <position position="241"/>
    </location>
    <ligand>
        <name>Mg(2+)</name>
        <dbReference type="ChEBI" id="CHEBI:18420"/>
    </ligand>
</feature>
<dbReference type="InterPro" id="IPR018110">
    <property type="entry name" value="Mandel_Rmase/mucon_lact_enz_CS"/>
</dbReference>
<dbReference type="Gene3D" id="3.30.390.10">
    <property type="entry name" value="Enolase-like, N-terminal domain"/>
    <property type="match status" value="1"/>
</dbReference>
<dbReference type="RefSeq" id="WP_284057164.1">
    <property type="nucleotide sequence ID" value="NZ_JAMSLR010000005.1"/>
</dbReference>
<evidence type="ECO:0000313" key="8">
    <source>
        <dbReference type="EMBL" id="MCM8749384.1"/>
    </source>
</evidence>
<evidence type="ECO:0000256" key="6">
    <source>
        <dbReference type="NCBIfam" id="TIGR01927"/>
    </source>
</evidence>
<evidence type="ECO:0000259" key="7">
    <source>
        <dbReference type="SMART" id="SM00922"/>
    </source>
</evidence>
<keyword evidence="2 5" id="KW-0460">Magnesium</keyword>
<sequence>MSWALGWAAYRMPFTRPVATARGRLAFRAGAILWLAGPDGVRGLGEVAPLPDLAERELGRALGLLEELRGEIERGEPDLERLLAGWRDGMPAGRALRAALETALLDARARQAGLPLARWLSAEARTAVPVNAVVTAPSIEAAADEARGAVAAGFRTVKLKVGVAETEAAEVERVAAVREAIGSGVRLRLDANGGWTSEQAVRLLRRLAVYEIDLVEQPVPAGDLEGLAAVRRRAPVAVAADEAVTGPETARRILELEAADALVLKLPVTGGIASAREIAELAVERGCAVIVTSAFEAGVGLAAALHLAAALPGLSPASGLATAGLLAATLTDESLLPRRGCLCLPAGPGLGVSIDRAALDRWRQGREGR</sequence>
<keyword evidence="1 5" id="KW-0479">Metal-binding</keyword>
<dbReference type="EMBL" id="JAMSLR010000005">
    <property type="protein sequence ID" value="MCM8749384.1"/>
    <property type="molecule type" value="Genomic_DNA"/>
</dbReference>
<dbReference type="GO" id="GO:0016854">
    <property type="term" value="F:racemase and epimerase activity"/>
    <property type="evidence" value="ECO:0007669"/>
    <property type="project" value="UniProtKB-ARBA"/>
</dbReference>
<dbReference type="InterPro" id="IPR013341">
    <property type="entry name" value="Mandelate_racemase_N_dom"/>
</dbReference>
<gene>
    <name evidence="5 8" type="primary">menC</name>
    <name evidence="8" type="ORF">NET02_09520</name>
</gene>
<dbReference type="GO" id="GO:0006518">
    <property type="term" value="P:peptide metabolic process"/>
    <property type="evidence" value="ECO:0007669"/>
    <property type="project" value="UniProtKB-ARBA"/>
</dbReference>
<comment type="catalytic activity">
    <reaction evidence="5">
        <text>(1R,6R)-6-hydroxy-2-succinyl-cyclohexa-2,4-diene-1-carboxylate = 2-succinylbenzoate + H2O</text>
        <dbReference type="Rhea" id="RHEA:10196"/>
        <dbReference type="ChEBI" id="CHEBI:15377"/>
        <dbReference type="ChEBI" id="CHEBI:18325"/>
        <dbReference type="ChEBI" id="CHEBI:58689"/>
        <dbReference type="EC" id="4.2.1.113"/>
    </reaction>
</comment>
<dbReference type="AlphaFoldDB" id="A0AA42BB34"/>
<keyword evidence="9" id="KW-1185">Reference proteome</keyword>
<feature type="active site" description="Proton donor" evidence="5">
    <location>
        <position position="160"/>
    </location>
</feature>
<feature type="domain" description="Mandelate racemase/muconate lactonizing enzyme C-terminal" evidence="7">
    <location>
        <begin position="139"/>
        <end position="237"/>
    </location>
</feature>
<evidence type="ECO:0000256" key="1">
    <source>
        <dbReference type="ARBA" id="ARBA00022723"/>
    </source>
</evidence>
<comment type="pathway">
    <text evidence="5">Quinol/quinone metabolism; 1,4-dihydroxy-2-naphthoate biosynthesis; 1,4-dihydroxy-2-naphthoate from chorismate: step 4/7.</text>
</comment>
<dbReference type="SFLD" id="SFLDG00180">
    <property type="entry name" value="muconate_cycloisomerase"/>
    <property type="match status" value="1"/>
</dbReference>
<proteinExistence type="inferred from homology"/>
<comment type="similarity">
    <text evidence="5">Belongs to the mandelate racemase/muconate lactonizing enzyme family. MenC type 1 subfamily.</text>
</comment>
<dbReference type="PANTHER" id="PTHR48073:SF2">
    <property type="entry name" value="O-SUCCINYLBENZOATE SYNTHASE"/>
    <property type="match status" value="1"/>
</dbReference>
<evidence type="ECO:0000313" key="9">
    <source>
        <dbReference type="Proteomes" id="UP001165306"/>
    </source>
</evidence>
<comment type="function">
    <text evidence="5">Converts 2-succinyl-6-hydroxy-2,4-cyclohexadiene-1-carboxylate (SHCHC) to 2-succinylbenzoate (OSB).</text>
</comment>
<comment type="pathway">
    <text evidence="5">Quinol/quinone metabolism; menaquinone biosynthesis.</text>
</comment>
<accession>A0AA42BB34</accession>
<comment type="caution">
    <text evidence="8">The sequence shown here is derived from an EMBL/GenBank/DDBJ whole genome shotgun (WGS) entry which is preliminary data.</text>
</comment>
<dbReference type="InterPro" id="IPR029065">
    <property type="entry name" value="Enolase_C-like"/>
</dbReference>